<dbReference type="SUPFAM" id="SSF53098">
    <property type="entry name" value="Ribonuclease H-like"/>
    <property type="match status" value="1"/>
</dbReference>
<feature type="non-terminal residue" evidence="2">
    <location>
        <position position="1"/>
    </location>
</feature>
<evidence type="ECO:0000313" key="2">
    <source>
        <dbReference type="EMBL" id="KIM50334.1"/>
    </source>
</evidence>
<dbReference type="InterPro" id="IPR012337">
    <property type="entry name" value="RNaseH-like_sf"/>
</dbReference>
<dbReference type="GO" id="GO:0046983">
    <property type="term" value="F:protein dimerization activity"/>
    <property type="evidence" value="ECO:0007669"/>
    <property type="project" value="InterPro"/>
</dbReference>
<evidence type="ECO:0000313" key="3">
    <source>
        <dbReference type="Proteomes" id="UP000053989"/>
    </source>
</evidence>
<feature type="non-terminal residue" evidence="2">
    <location>
        <position position="88"/>
    </location>
</feature>
<dbReference type="Proteomes" id="UP000053989">
    <property type="component" value="Unassembled WGS sequence"/>
</dbReference>
<dbReference type="AlphaFoldDB" id="A0A0C3D1Q1"/>
<dbReference type="EMBL" id="KN822501">
    <property type="protein sequence ID" value="KIM50334.1"/>
    <property type="molecule type" value="Genomic_DNA"/>
</dbReference>
<dbReference type="Pfam" id="PF05699">
    <property type="entry name" value="Dimer_Tnp_hAT"/>
    <property type="match status" value="1"/>
</dbReference>
<dbReference type="InterPro" id="IPR008906">
    <property type="entry name" value="HATC_C_dom"/>
</dbReference>
<evidence type="ECO:0000259" key="1">
    <source>
        <dbReference type="Pfam" id="PF05699"/>
    </source>
</evidence>
<accession>A0A0C3D1Q1</accession>
<feature type="domain" description="HAT C-terminal dimerisation" evidence="1">
    <location>
        <begin position="1"/>
        <end position="53"/>
    </location>
</feature>
<name>A0A0C3D1Q1_9AGAM</name>
<dbReference type="OrthoDB" id="1715602at2759"/>
<proteinExistence type="predicted"/>
<dbReference type="InParanoid" id="A0A0C3D1Q1"/>
<dbReference type="HOGENOM" id="CLU_009123_11_0_1"/>
<sequence>YPGLSCMMLDYLSIPATSIDVEHAFSCGHLLILHVWSCLHVQTIWALMCIKDWSQQGLIKYTDILAVTVLEEMNNDANEELEDGWDAI</sequence>
<protein>
    <recommendedName>
        <fullName evidence="1">HAT C-terminal dimerisation domain-containing protein</fullName>
    </recommendedName>
</protein>
<organism evidence="2 3">
    <name type="scientific">Scleroderma citrinum Foug A</name>
    <dbReference type="NCBI Taxonomy" id="1036808"/>
    <lineage>
        <taxon>Eukaryota</taxon>
        <taxon>Fungi</taxon>
        <taxon>Dikarya</taxon>
        <taxon>Basidiomycota</taxon>
        <taxon>Agaricomycotina</taxon>
        <taxon>Agaricomycetes</taxon>
        <taxon>Agaricomycetidae</taxon>
        <taxon>Boletales</taxon>
        <taxon>Sclerodermatineae</taxon>
        <taxon>Sclerodermataceae</taxon>
        <taxon>Scleroderma</taxon>
    </lineage>
</organism>
<keyword evidence="3" id="KW-1185">Reference proteome</keyword>
<reference evidence="2 3" key="1">
    <citation type="submission" date="2014-04" db="EMBL/GenBank/DDBJ databases">
        <authorList>
            <consortium name="DOE Joint Genome Institute"/>
            <person name="Kuo A."/>
            <person name="Kohler A."/>
            <person name="Nagy L.G."/>
            <person name="Floudas D."/>
            <person name="Copeland A."/>
            <person name="Barry K.W."/>
            <person name="Cichocki N."/>
            <person name="Veneault-Fourrey C."/>
            <person name="LaButti K."/>
            <person name="Lindquist E.A."/>
            <person name="Lipzen A."/>
            <person name="Lundell T."/>
            <person name="Morin E."/>
            <person name="Murat C."/>
            <person name="Sun H."/>
            <person name="Tunlid A."/>
            <person name="Henrissat B."/>
            <person name="Grigoriev I.V."/>
            <person name="Hibbett D.S."/>
            <person name="Martin F."/>
            <person name="Nordberg H.P."/>
            <person name="Cantor M.N."/>
            <person name="Hua S.X."/>
        </authorList>
    </citation>
    <scope>NUCLEOTIDE SEQUENCE [LARGE SCALE GENOMIC DNA]</scope>
    <source>
        <strain evidence="2 3">Foug A</strain>
    </source>
</reference>
<gene>
    <name evidence="2" type="ORF">SCLCIDRAFT_66595</name>
</gene>
<reference evidence="3" key="2">
    <citation type="submission" date="2015-01" db="EMBL/GenBank/DDBJ databases">
        <title>Evolutionary Origins and Diversification of the Mycorrhizal Mutualists.</title>
        <authorList>
            <consortium name="DOE Joint Genome Institute"/>
            <consortium name="Mycorrhizal Genomics Consortium"/>
            <person name="Kohler A."/>
            <person name="Kuo A."/>
            <person name="Nagy L.G."/>
            <person name="Floudas D."/>
            <person name="Copeland A."/>
            <person name="Barry K.W."/>
            <person name="Cichocki N."/>
            <person name="Veneault-Fourrey C."/>
            <person name="LaButti K."/>
            <person name="Lindquist E.A."/>
            <person name="Lipzen A."/>
            <person name="Lundell T."/>
            <person name="Morin E."/>
            <person name="Murat C."/>
            <person name="Riley R."/>
            <person name="Ohm R."/>
            <person name="Sun H."/>
            <person name="Tunlid A."/>
            <person name="Henrissat B."/>
            <person name="Grigoriev I.V."/>
            <person name="Hibbett D.S."/>
            <person name="Martin F."/>
        </authorList>
    </citation>
    <scope>NUCLEOTIDE SEQUENCE [LARGE SCALE GENOMIC DNA]</scope>
    <source>
        <strain evidence="3">Foug A</strain>
    </source>
</reference>